<gene>
    <name evidence="2" type="ORF">OsI_22146</name>
</gene>
<organism evidence="2 3">
    <name type="scientific">Oryza sativa subsp. indica</name>
    <name type="common">Rice</name>
    <dbReference type="NCBI Taxonomy" id="39946"/>
    <lineage>
        <taxon>Eukaryota</taxon>
        <taxon>Viridiplantae</taxon>
        <taxon>Streptophyta</taxon>
        <taxon>Embryophyta</taxon>
        <taxon>Tracheophyta</taxon>
        <taxon>Spermatophyta</taxon>
        <taxon>Magnoliopsida</taxon>
        <taxon>Liliopsida</taxon>
        <taxon>Poales</taxon>
        <taxon>Poaceae</taxon>
        <taxon>BOP clade</taxon>
        <taxon>Oryzoideae</taxon>
        <taxon>Oryzeae</taxon>
        <taxon>Oryzinae</taxon>
        <taxon>Oryza</taxon>
        <taxon>Oryza sativa</taxon>
    </lineage>
</organism>
<dbReference type="Gramene" id="BGIOSGA021681-TA">
    <property type="protein sequence ID" value="BGIOSGA021681-PA"/>
    <property type="gene ID" value="BGIOSGA021681"/>
</dbReference>
<name>A2YAN1_ORYSI</name>
<dbReference type="EMBL" id="CM000131">
    <property type="protein sequence ID" value="EAZ00142.1"/>
    <property type="molecule type" value="Genomic_DNA"/>
</dbReference>
<proteinExistence type="predicted"/>
<feature type="compositionally biased region" description="Low complexity" evidence="1">
    <location>
        <begin position="150"/>
        <end position="163"/>
    </location>
</feature>
<dbReference type="Proteomes" id="UP000007015">
    <property type="component" value="Chromosome 6"/>
</dbReference>
<sequence>MRQQSTADEHGVERNVAGAPAHELNEADAVCRALGLHVPDSDGLLRHLYRYVEPEQPVDNANVFSTVLGIPATTTASRCCWTSWWIVTAPRMMLSAPTSYTWLNLCRSMASTILVRSNLPRDVPSTIPQTLFQCSTVAGSSGTNSSKMTVGGSNSAVAAGVGQRRSRGGGGGGGWR</sequence>
<evidence type="ECO:0000256" key="1">
    <source>
        <dbReference type="SAM" id="MobiDB-lite"/>
    </source>
</evidence>
<dbReference type="HOGENOM" id="CLU_1527642_0_0_1"/>
<accession>A2YAN1</accession>
<dbReference type="AlphaFoldDB" id="A2YAN1"/>
<evidence type="ECO:0000313" key="2">
    <source>
        <dbReference type="EMBL" id="EAZ00142.1"/>
    </source>
</evidence>
<feature type="region of interest" description="Disordered" evidence="1">
    <location>
        <begin position="141"/>
        <end position="176"/>
    </location>
</feature>
<keyword evidence="3" id="KW-1185">Reference proteome</keyword>
<reference evidence="2 3" key="1">
    <citation type="journal article" date="2005" name="PLoS Biol.">
        <title>The genomes of Oryza sativa: a history of duplications.</title>
        <authorList>
            <person name="Yu J."/>
            <person name="Wang J."/>
            <person name="Lin W."/>
            <person name="Li S."/>
            <person name="Li H."/>
            <person name="Zhou J."/>
            <person name="Ni P."/>
            <person name="Dong W."/>
            <person name="Hu S."/>
            <person name="Zeng C."/>
            <person name="Zhang J."/>
            <person name="Zhang Y."/>
            <person name="Li R."/>
            <person name="Xu Z."/>
            <person name="Li S."/>
            <person name="Li X."/>
            <person name="Zheng H."/>
            <person name="Cong L."/>
            <person name="Lin L."/>
            <person name="Yin J."/>
            <person name="Geng J."/>
            <person name="Li G."/>
            <person name="Shi J."/>
            <person name="Liu J."/>
            <person name="Lv H."/>
            <person name="Li J."/>
            <person name="Wang J."/>
            <person name="Deng Y."/>
            <person name="Ran L."/>
            <person name="Shi X."/>
            <person name="Wang X."/>
            <person name="Wu Q."/>
            <person name="Li C."/>
            <person name="Ren X."/>
            <person name="Wang J."/>
            <person name="Wang X."/>
            <person name="Li D."/>
            <person name="Liu D."/>
            <person name="Zhang X."/>
            <person name="Ji Z."/>
            <person name="Zhao W."/>
            <person name="Sun Y."/>
            <person name="Zhang Z."/>
            <person name="Bao J."/>
            <person name="Han Y."/>
            <person name="Dong L."/>
            <person name="Ji J."/>
            <person name="Chen P."/>
            <person name="Wu S."/>
            <person name="Liu J."/>
            <person name="Xiao Y."/>
            <person name="Bu D."/>
            <person name="Tan J."/>
            <person name="Yang L."/>
            <person name="Ye C."/>
            <person name="Zhang J."/>
            <person name="Xu J."/>
            <person name="Zhou Y."/>
            <person name="Yu Y."/>
            <person name="Zhang B."/>
            <person name="Zhuang S."/>
            <person name="Wei H."/>
            <person name="Liu B."/>
            <person name="Lei M."/>
            <person name="Yu H."/>
            <person name="Li Y."/>
            <person name="Xu H."/>
            <person name="Wei S."/>
            <person name="He X."/>
            <person name="Fang L."/>
            <person name="Zhang Z."/>
            <person name="Zhang Y."/>
            <person name="Huang X."/>
            <person name="Su Z."/>
            <person name="Tong W."/>
            <person name="Li J."/>
            <person name="Tong Z."/>
            <person name="Li S."/>
            <person name="Ye J."/>
            <person name="Wang L."/>
            <person name="Fang L."/>
            <person name="Lei T."/>
            <person name="Chen C."/>
            <person name="Chen H."/>
            <person name="Xu Z."/>
            <person name="Li H."/>
            <person name="Huang H."/>
            <person name="Zhang F."/>
            <person name="Xu H."/>
            <person name="Li N."/>
            <person name="Zhao C."/>
            <person name="Li S."/>
            <person name="Dong L."/>
            <person name="Huang Y."/>
            <person name="Li L."/>
            <person name="Xi Y."/>
            <person name="Qi Q."/>
            <person name="Li W."/>
            <person name="Zhang B."/>
            <person name="Hu W."/>
            <person name="Zhang Y."/>
            <person name="Tian X."/>
            <person name="Jiao Y."/>
            <person name="Liang X."/>
            <person name="Jin J."/>
            <person name="Gao L."/>
            <person name="Zheng W."/>
            <person name="Hao B."/>
            <person name="Liu S."/>
            <person name="Wang W."/>
            <person name="Yuan L."/>
            <person name="Cao M."/>
            <person name="McDermott J."/>
            <person name="Samudrala R."/>
            <person name="Wang J."/>
            <person name="Wong G.K."/>
            <person name="Yang H."/>
        </authorList>
    </citation>
    <scope>NUCLEOTIDE SEQUENCE [LARGE SCALE GENOMIC DNA]</scope>
    <source>
        <strain evidence="3">cv. 93-11</strain>
    </source>
</reference>
<evidence type="ECO:0000313" key="3">
    <source>
        <dbReference type="Proteomes" id="UP000007015"/>
    </source>
</evidence>
<protein>
    <submittedName>
        <fullName evidence="2">Uncharacterized protein</fullName>
    </submittedName>
</protein>